<organism evidence="1 2">
    <name type="scientific">Euplotes crassus</name>
    <dbReference type="NCBI Taxonomy" id="5936"/>
    <lineage>
        <taxon>Eukaryota</taxon>
        <taxon>Sar</taxon>
        <taxon>Alveolata</taxon>
        <taxon>Ciliophora</taxon>
        <taxon>Intramacronucleata</taxon>
        <taxon>Spirotrichea</taxon>
        <taxon>Hypotrichia</taxon>
        <taxon>Euplotida</taxon>
        <taxon>Euplotidae</taxon>
        <taxon>Moneuplotes</taxon>
    </lineage>
</organism>
<reference evidence="1" key="1">
    <citation type="submission" date="2023-07" db="EMBL/GenBank/DDBJ databases">
        <authorList>
            <consortium name="AG Swart"/>
            <person name="Singh M."/>
            <person name="Singh A."/>
            <person name="Seah K."/>
            <person name="Emmerich C."/>
        </authorList>
    </citation>
    <scope>NUCLEOTIDE SEQUENCE</scope>
    <source>
        <strain evidence="1">DP1</strain>
    </source>
</reference>
<sequence>MGCSQGKFRPICCGKQDVKEKVIIRPNKNSKQPNVLVMLVCLDKILDYLPLEDLSRMTAVNKFFCYTATLERLYEKFDIDETESFIESSLGDLTENYSSSSRLGKYSSKRRLKMTKTDGAASSNSKEKDDLLSKSNLSNITLELLKRVKSNKKSIQNFRTNYSKPNRIAKNTSSGNSITNFNPQMLDSSIARSRAIMTYKRESSCFTSMRMKFNSRIMLQTNEENLFSKHSIAFDDSCKVFEGNPSFDSKEIPHETISEMRPPSGFGDHFTNSEVTEKVVKFADWIKPLRASPNLS</sequence>
<dbReference type="AlphaFoldDB" id="A0AAD2DBN1"/>
<dbReference type="SUPFAM" id="SSF81383">
    <property type="entry name" value="F-box domain"/>
    <property type="match status" value="1"/>
</dbReference>
<name>A0AAD2DBN1_EUPCR</name>
<accession>A0AAD2DBN1</accession>
<proteinExistence type="predicted"/>
<dbReference type="InterPro" id="IPR036047">
    <property type="entry name" value="F-box-like_dom_sf"/>
</dbReference>
<evidence type="ECO:0008006" key="3">
    <source>
        <dbReference type="Google" id="ProtNLM"/>
    </source>
</evidence>
<evidence type="ECO:0000313" key="2">
    <source>
        <dbReference type="Proteomes" id="UP001295684"/>
    </source>
</evidence>
<dbReference type="Proteomes" id="UP001295684">
    <property type="component" value="Unassembled WGS sequence"/>
</dbReference>
<comment type="caution">
    <text evidence="1">The sequence shown here is derived from an EMBL/GenBank/DDBJ whole genome shotgun (WGS) entry which is preliminary data.</text>
</comment>
<evidence type="ECO:0000313" key="1">
    <source>
        <dbReference type="EMBL" id="CAI2386753.1"/>
    </source>
</evidence>
<dbReference type="EMBL" id="CAMPGE010029284">
    <property type="protein sequence ID" value="CAI2386753.1"/>
    <property type="molecule type" value="Genomic_DNA"/>
</dbReference>
<gene>
    <name evidence="1" type="ORF">ECRASSUSDP1_LOCUS28377</name>
</gene>
<protein>
    <recommendedName>
        <fullName evidence="3">F-box domain-containing protein</fullName>
    </recommendedName>
</protein>
<keyword evidence="2" id="KW-1185">Reference proteome</keyword>